<reference evidence="1" key="1">
    <citation type="submission" date="2023-08" db="EMBL/GenBank/DDBJ databases">
        <authorList>
            <person name="Messyasz A."/>
            <person name="Mannisto M.K."/>
            <person name="Kerkhof L.J."/>
            <person name="Haggblom M."/>
        </authorList>
    </citation>
    <scope>NUCLEOTIDE SEQUENCE</scope>
    <source>
        <strain evidence="1">M8UP39</strain>
    </source>
</reference>
<dbReference type="KEGG" id="tgi:RBB81_13935"/>
<sequence>MPASDKDFSDEDMWRMVLYIRNLPRAGSLGEPAVYGGSAK</sequence>
<reference evidence="1" key="2">
    <citation type="journal article" date="2024" name="Environ. Microbiol.">
        <title>Genome analysis and description of Tunturibacter gen. nov. expands the diversity of Terriglobia in tundra soils.</title>
        <authorList>
            <person name="Messyasz A."/>
            <person name="Mannisto M.K."/>
            <person name="Kerkhof L.J."/>
            <person name="Haggblom M.M."/>
        </authorList>
    </citation>
    <scope>NUCLEOTIDE SEQUENCE</scope>
    <source>
        <strain evidence="1">M8UP39</strain>
    </source>
</reference>
<gene>
    <name evidence="1" type="ORF">RBB81_13935</name>
</gene>
<protein>
    <recommendedName>
        <fullName evidence="2">Cytochrome c</fullName>
    </recommendedName>
</protein>
<accession>A0AAU7YWD4</accession>
<organism evidence="1">
    <name type="scientific">Tunturiibacter gelidiferens</name>
    <dbReference type="NCBI Taxonomy" id="3069689"/>
    <lineage>
        <taxon>Bacteria</taxon>
        <taxon>Pseudomonadati</taxon>
        <taxon>Acidobacteriota</taxon>
        <taxon>Terriglobia</taxon>
        <taxon>Terriglobales</taxon>
        <taxon>Acidobacteriaceae</taxon>
        <taxon>Tunturiibacter</taxon>
    </lineage>
</organism>
<name>A0AAU7YWD4_9BACT</name>
<proteinExistence type="predicted"/>
<dbReference type="AlphaFoldDB" id="A0AAU7YWD4"/>
<evidence type="ECO:0000313" key="1">
    <source>
        <dbReference type="EMBL" id="XCB20689.1"/>
    </source>
</evidence>
<dbReference type="EMBL" id="CP132938">
    <property type="protein sequence ID" value="XCB20689.1"/>
    <property type="molecule type" value="Genomic_DNA"/>
</dbReference>
<evidence type="ECO:0008006" key="2">
    <source>
        <dbReference type="Google" id="ProtNLM"/>
    </source>
</evidence>